<dbReference type="InterPro" id="IPR011053">
    <property type="entry name" value="Single_hybrid_motif"/>
</dbReference>
<evidence type="ECO:0000256" key="3">
    <source>
        <dbReference type="ARBA" id="ARBA00023267"/>
    </source>
</evidence>
<evidence type="ECO:0000256" key="4">
    <source>
        <dbReference type="RuleBase" id="RU364072"/>
    </source>
</evidence>
<dbReference type="GO" id="GO:0006633">
    <property type="term" value="P:fatty acid biosynthetic process"/>
    <property type="evidence" value="ECO:0007669"/>
    <property type="project" value="UniProtKB-UniPathway"/>
</dbReference>
<keyword evidence="8" id="KW-1185">Reference proteome</keyword>
<proteinExistence type="predicted"/>
<feature type="domain" description="Lipoyl-binding" evidence="5">
    <location>
        <begin position="72"/>
        <end position="148"/>
    </location>
</feature>
<name>A0A6H9TW64_9BURK</name>
<dbReference type="GO" id="GO:0009317">
    <property type="term" value="C:acetyl-CoA carboxylase complex"/>
    <property type="evidence" value="ECO:0007669"/>
    <property type="project" value="InterPro"/>
</dbReference>
<dbReference type="UniPathway" id="UPA00094"/>
<dbReference type="RefSeq" id="WP_151062526.1">
    <property type="nucleotide sequence ID" value="NZ_CABVPL010000004.1"/>
</dbReference>
<keyword evidence="4" id="KW-0276">Fatty acid metabolism</keyword>
<gene>
    <name evidence="7" type="ORF">BLA24064_00947</name>
    <name evidence="6" type="ORF">F7R21_01435</name>
</gene>
<dbReference type="PROSITE" id="PS50968">
    <property type="entry name" value="BIOTINYL_LIPOYL"/>
    <property type="match status" value="1"/>
</dbReference>
<dbReference type="InterPro" id="IPR001249">
    <property type="entry name" value="AcCoA_biotinCC"/>
</dbReference>
<comment type="function">
    <text evidence="1 4">This protein is a component of the acetyl coenzyme A carboxylase complex; first, biotin carboxylase catalyzes the carboxylation of the carrier protein and then the transcarboxylase transfers the carboxyl group to form malonyl-CoA.</text>
</comment>
<keyword evidence="4" id="KW-0444">Lipid biosynthesis</keyword>
<dbReference type="Proteomes" id="UP000494222">
    <property type="component" value="Unassembled WGS sequence"/>
</dbReference>
<sequence length="150" mass="15744">MNLDIIDDFVAVFDRASVSVIDYTNGDQRIRLVRGQRVCDSAANTPAALPAQNIASTVVDANAQTGAVGSHPHTIAAGMIGTFYRASAPNQHPFVSPGDRVHAGMTLGLVEAMKLLNPIEADRDGLLVEILAADGAPVARDTPLFVIDPA</sequence>
<dbReference type="SUPFAM" id="SSF51230">
    <property type="entry name" value="Single hybrid motif"/>
    <property type="match status" value="1"/>
</dbReference>
<dbReference type="Proteomes" id="UP000430232">
    <property type="component" value="Unassembled WGS sequence"/>
</dbReference>
<dbReference type="EMBL" id="VZOJ01000002">
    <property type="protein sequence ID" value="KAB0644493.1"/>
    <property type="molecule type" value="Genomic_DNA"/>
</dbReference>
<evidence type="ECO:0000259" key="5">
    <source>
        <dbReference type="PROSITE" id="PS50968"/>
    </source>
</evidence>
<dbReference type="PRINTS" id="PR01071">
    <property type="entry name" value="ACOABIOTINCC"/>
</dbReference>
<evidence type="ECO:0000313" key="7">
    <source>
        <dbReference type="EMBL" id="VWB23539.1"/>
    </source>
</evidence>
<reference evidence="7 9" key="2">
    <citation type="submission" date="2019-09" db="EMBL/GenBank/DDBJ databases">
        <authorList>
            <person name="Depoorter E."/>
        </authorList>
    </citation>
    <scope>NUCLEOTIDE SEQUENCE [LARGE SCALE GENOMIC DNA]</scope>
    <source>
        <strain evidence="7">LMG 24064</strain>
    </source>
</reference>
<comment type="pathway">
    <text evidence="4">Lipid metabolism; fatty acid biosynthesis.</text>
</comment>
<dbReference type="OrthoDB" id="5297413at2"/>
<evidence type="ECO:0000313" key="8">
    <source>
        <dbReference type="Proteomes" id="UP000430232"/>
    </source>
</evidence>
<dbReference type="CDD" id="cd06850">
    <property type="entry name" value="biotinyl_domain"/>
    <property type="match status" value="1"/>
</dbReference>
<evidence type="ECO:0000256" key="1">
    <source>
        <dbReference type="ARBA" id="ARBA00003761"/>
    </source>
</evidence>
<dbReference type="PANTHER" id="PTHR45266">
    <property type="entry name" value="OXALOACETATE DECARBOXYLASE ALPHA CHAIN"/>
    <property type="match status" value="1"/>
</dbReference>
<dbReference type="GeneID" id="99788217"/>
<dbReference type="Pfam" id="PF00364">
    <property type="entry name" value="Biotin_lipoyl"/>
    <property type="match status" value="1"/>
</dbReference>
<keyword evidence="3 4" id="KW-0092">Biotin</keyword>
<dbReference type="InterPro" id="IPR050709">
    <property type="entry name" value="Biotin_Carboxyl_Carrier/Decarb"/>
</dbReference>
<dbReference type="EMBL" id="CABVPL010000004">
    <property type="protein sequence ID" value="VWB23539.1"/>
    <property type="molecule type" value="Genomic_DNA"/>
</dbReference>
<keyword evidence="4" id="KW-0275">Fatty acid biosynthesis</keyword>
<evidence type="ECO:0000313" key="9">
    <source>
        <dbReference type="Proteomes" id="UP000494222"/>
    </source>
</evidence>
<evidence type="ECO:0000313" key="6">
    <source>
        <dbReference type="EMBL" id="KAB0644493.1"/>
    </source>
</evidence>
<protein>
    <recommendedName>
        <fullName evidence="2 4">Biotin carboxyl carrier protein of acetyl-CoA carboxylase</fullName>
    </recommendedName>
</protein>
<dbReference type="GO" id="GO:0003989">
    <property type="term" value="F:acetyl-CoA carboxylase activity"/>
    <property type="evidence" value="ECO:0007669"/>
    <property type="project" value="InterPro"/>
</dbReference>
<dbReference type="AlphaFoldDB" id="A0A6H9TW64"/>
<dbReference type="Gene3D" id="2.40.50.100">
    <property type="match status" value="1"/>
</dbReference>
<dbReference type="InterPro" id="IPR000089">
    <property type="entry name" value="Biotin_lipoyl"/>
</dbReference>
<keyword evidence="4" id="KW-0443">Lipid metabolism</keyword>
<accession>A0A6H9TW64</accession>
<dbReference type="PANTHER" id="PTHR45266:SF3">
    <property type="entry name" value="OXALOACETATE DECARBOXYLASE ALPHA CHAIN"/>
    <property type="match status" value="1"/>
</dbReference>
<evidence type="ECO:0000256" key="2">
    <source>
        <dbReference type="ARBA" id="ARBA00017562"/>
    </source>
</evidence>
<reference evidence="6 8" key="1">
    <citation type="submission" date="2019-09" db="EMBL/GenBank/DDBJ databases">
        <title>Draft genome sequences of 48 bacterial type strains from the CCUG.</title>
        <authorList>
            <person name="Tunovic T."/>
            <person name="Pineiro-Iglesias B."/>
            <person name="Unosson C."/>
            <person name="Inganas E."/>
            <person name="Ohlen M."/>
            <person name="Cardew S."/>
            <person name="Jensie-Markopoulos S."/>
            <person name="Salva-Serra F."/>
            <person name="Jaen-Luchoro D."/>
            <person name="Karlsson R."/>
            <person name="Svensson-Stadler L."/>
            <person name="Chun J."/>
            <person name="Moore E."/>
        </authorList>
    </citation>
    <scope>NUCLEOTIDE SEQUENCE [LARGE SCALE GENOMIC DNA]</scope>
    <source>
        <strain evidence="6 8">CCUG 54555</strain>
    </source>
</reference>
<organism evidence="6 8">
    <name type="scientific">Burkholderia latens</name>
    <dbReference type="NCBI Taxonomy" id="488446"/>
    <lineage>
        <taxon>Bacteria</taxon>
        <taxon>Pseudomonadati</taxon>
        <taxon>Pseudomonadota</taxon>
        <taxon>Betaproteobacteria</taxon>
        <taxon>Burkholderiales</taxon>
        <taxon>Burkholderiaceae</taxon>
        <taxon>Burkholderia</taxon>
        <taxon>Burkholderia cepacia complex</taxon>
    </lineage>
</organism>